<reference evidence="2 3" key="1">
    <citation type="submission" date="2022-06" db="EMBL/GenBank/DDBJ databases">
        <title>Genomic Encyclopedia of Type Strains, Phase I: the one thousand microbial genomes (KMG-I) project.</title>
        <authorList>
            <person name="Kyrpides N."/>
        </authorList>
    </citation>
    <scope>NUCLEOTIDE SEQUENCE [LARGE SCALE GENOMIC DNA]</scope>
    <source>
        <strain evidence="2 3">DSM 43889</strain>
    </source>
</reference>
<comment type="caution">
    <text evidence="2">The sequence shown here is derived from an EMBL/GenBank/DDBJ whole genome shotgun (WGS) entry which is preliminary data.</text>
</comment>
<feature type="region of interest" description="Disordered" evidence="1">
    <location>
        <begin position="139"/>
        <end position="162"/>
    </location>
</feature>
<accession>A0ABT1JK31</accession>
<name>A0ABT1JK31_ACTCY</name>
<sequence>MRPTRHTGASPVPRAVTGGFAVPPEPCPTRDGAQAPVLVEVGPGGRLVVVRSGAQESVAFGLDPGTATRVADALRRPAGSVFTALHPEVVVASLLIEPASTGAVATLTGDGRVLWSARMPTERVELLASLLRRGAAAALGGDPEVGGPGSGSSPASRAVGQA</sequence>
<organism evidence="2 3">
    <name type="scientific">Actinoalloteichus caeruleus DSM 43889</name>
    <dbReference type="NCBI Taxonomy" id="1120930"/>
    <lineage>
        <taxon>Bacteria</taxon>
        <taxon>Bacillati</taxon>
        <taxon>Actinomycetota</taxon>
        <taxon>Actinomycetes</taxon>
        <taxon>Pseudonocardiales</taxon>
        <taxon>Pseudonocardiaceae</taxon>
        <taxon>Actinoalloteichus</taxon>
        <taxon>Actinoalloteichus cyanogriseus</taxon>
    </lineage>
</organism>
<dbReference type="Proteomes" id="UP000791080">
    <property type="component" value="Unassembled WGS sequence"/>
</dbReference>
<gene>
    <name evidence="2" type="ORF">G443_002804</name>
</gene>
<keyword evidence="3" id="KW-1185">Reference proteome</keyword>
<proteinExistence type="predicted"/>
<feature type="compositionally biased region" description="Low complexity" evidence="1">
    <location>
        <begin position="151"/>
        <end position="162"/>
    </location>
</feature>
<evidence type="ECO:0000313" key="2">
    <source>
        <dbReference type="EMBL" id="MCP2332534.1"/>
    </source>
</evidence>
<evidence type="ECO:0000256" key="1">
    <source>
        <dbReference type="SAM" id="MobiDB-lite"/>
    </source>
</evidence>
<protein>
    <submittedName>
        <fullName evidence="2">Uncharacterized protein</fullName>
    </submittedName>
</protein>
<dbReference type="RefSeq" id="WP_026417504.1">
    <property type="nucleotide sequence ID" value="NZ_AUBJ02000001.1"/>
</dbReference>
<dbReference type="EMBL" id="AUBJ02000001">
    <property type="protein sequence ID" value="MCP2332534.1"/>
    <property type="molecule type" value="Genomic_DNA"/>
</dbReference>
<evidence type="ECO:0000313" key="3">
    <source>
        <dbReference type="Proteomes" id="UP000791080"/>
    </source>
</evidence>